<dbReference type="Proteomes" id="UP001157974">
    <property type="component" value="Unassembled WGS sequence"/>
</dbReference>
<reference evidence="2 3" key="1">
    <citation type="journal article" date="2023" name="Nat. Commun.">
        <title>Origin of minicircular mitochondrial genomes in red algae.</title>
        <authorList>
            <person name="Lee Y."/>
            <person name="Cho C.H."/>
            <person name="Lee Y.M."/>
            <person name="Park S.I."/>
            <person name="Yang J.H."/>
            <person name="West J.A."/>
            <person name="Bhattacharya D."/>
            <person name="Yoon H.S."/>
        </authorList>
    </citation>
    <scope>NUCLEOTIDE SEQUENCE [LARGE SCALE GENOMIC DNA]</scope>
    <source>
        <strain evidence="2 3">CCMP1338</strain>
        <tissue evidence="2">Whole cell</tissue>
    </source>
</reference>
<evidence type="ECO:0000313" key="3">
    <source>
        <dbReference type="Proteomes" id="UP001157974"/>
    </source>
</evidence>
<proteinExistence type="predicted"/>
<evidence type="ECO:0000313" key="2">
    <source>
        <dbReference type="EMBL" id="KAJ8902174.1"/>
    </source>
</evidence>
<dbReference type="EMBL" id="JAMWBK010000009">
    <property type="protein sequence ID" value="KAJ8902174.1"/>
    <property type="molecule type" value="Genomic_DNA"/>
</dbReference>
<sequence>MESSSDDRMELDSEQEKKELEDVKAEWLKSEDDFVELCENLTLAKFSALNSAVDDEAGEAVFRSETDELEFKTEVEEVELPHVKAELEDFDMKTEGDEEEGSEGSWEHELGMNGSGKLLADAADENCAAQNIEIVERKELYQDTDVKVKQEGAHMAVNAFDMNQPSPFVNAETNSEALAVLLSLQPLLAPMRKS</sequence>
<gene>
    <name evidence="2" type="ORF">NDN08_006582</name>
</gene>
<feature type="region of interest" description="Disordered" evidence="1">
    <location>
        <begin position="89"/>
        <end position="109"/>
    </location>
</feature>
<name>A0AAV8UI01_9RHOD</name>
<comment type="caution">
    <text evidence="2">The sequence shown here is derived from an EMBL/GenBank/DDBJ whole genome shotgun (WGS) entry which is preliminary data.</text>
</comment>
<keyword evidence="3" id="KW-1185">Reference proteome</keyword>
<accession>A0AAV8UI01</accession>
<protein>
    <submittedName>
        <fullName evidence="2">Uncharacterized protein</fullName>
    </submittedName>
</protein>
<dbReference type="AlphaFoldDB" id="A0AAV8UI01"/>
<organism evidence="2 3">
    <name type="scientific">Rhodosorus marinus</name>
    <dbReference type="NCBI Taxonomy" id="101924"/>
    <lineage>
        <taxon>Eukaryota</taxon>
        <taxon>Rhodophyta</taxon>
        <taxon>Stylonematophyceae</taxon>
        <taxon>Stylonematales</taxon>
        <taxon>Stylonemataceae</taxon>
        <taxon>Rhodosorus</taxon>
    </lineage>
</organism>
<evidence type="ECO:0000256" key="1">
    <source>
        <dbReference type="SAM" id="MobiDB-lite"/>
    </source>
</evidence>